<comment type="subcellular location">
    <subcellularLocation>
        <location evidence="1">Membrane</location>
        <topology evidence="1">Multi-pass membrane protein</topology>
    </subcellularLocation>
</comment>
<evidence type="ECO:0000256" key="6">
    <source>
        <dbReference type="SAM" id="Phobius"/>
    </source>
</evidence>
<feature type="transmembrane region" description="Helical" evidence="6">
    <location>
        <begin position="69"/>
        <end position="89"/>
    </location>
</feature>
<reference evidence="8" key="1">
    <citation type="submission" date="2010-08" db="EMBL/GenBank/DDBJ databases">
        <authorList>
            <consortium name="Caenorhabditis japonica Sequencing Consortium"/>
            <person name="Wilson R.K."/>
        </authorList>
    </citation>
    <scope>NUCLEOTIDE SEQUENCE [LARGE SCALE GENOMIC DNA]</scope>
    <source>
        <strain evidence="8">DF5081</strain>
    </source>
</reference>
<comment type="similarity">
    <text evidence="2">Belongs to the nematode receptor-like protein srb family.</text>
</comment>
<proteinExistence type="inferred from homology"/>
<reference evidence="7" key="2">
    <citation type="submission" date="2022-06" db="UniProtKB">
        <authorList>
            <consortium name="EnsemblMetazoa"/>
        </authorList>
    </citation>
    <scope>IDENTIFICATION</scope>
    <source>
        <strain evidence="7">DF5081</strain>
    </source>
</reference>
<dbReference type="GO" id="GO:0016020">
    <property type="term" value="C:membrane"/>
    <property type="evidence" value="ECO:0007669"/>
    <property type="project" value="UniProtKB-SubCell"/>
</dbReference>
<evidence type="ECO:0000313" key="8">
    <source>
        <dbReference type="Proteomes" id="UP000005237"/>
    </source>
</evidence>
<evidence type="ECO:0000256" key="1">
    <source>
        <dbReference type="ARBA" id="ARBA00004141"/>
    </source>
</evidence>
<dbReference type="GO" id="GO:0007606">
    <property type="term" value="P:sensory perception of chemical stimulus"/>
    <property type="evidence" value="ECO:0007669"/>
    <property type="project" value="InterPro"/>
</dbReference>
<dbReference type="EnsemblMetazoa" id="CJA06323.1">
    <property type="protein sequence ID" value="CJA06323.1"/>
    <property type="gene ID" value="WBGene00125527"/>
</dbReference>
<keyword evidence="8" id="KW-1185">Reference proteome</keyword>
<dbReference type="Pfam" id="PF02175">
    <property type="entry name" value="7TM_GPCR_Srb"/>
    <property type="match status" value="1"/>
</dbReference>
<dbReference type="AlphaFoldDB" id="A0A8R1DMN5"/>
<keyword evidence="3 6" id="KW-0812">Transmembrane</keyword>
<evidence type="ECO:0000313" key="7">
    <source>
        <dbReference type="EnsemblMetazoa" id="CJA06323.1"/>
    </source>
</evidence>
<evidence type="ECO:0000256" key="5">
    <source>
        <dbReference type="ARBA" id="ARBA00023136"/>
    </source>
</evidence>
<sequence>MLIQFFHSLIPLVVHDKCSLIINKNLYKFGHVPILIFMTTPMFFPFSITVERFHATMSAEKYEKTRVRLGPILFFTTIFICLSLITYIYKDEPFEAGSVSFSFIPASTINKMFNYYWFLLVLNTISFLLNLLLLRQNREMKKKEIPKSEAPESKVVRIRIAPESETARIRSARIRTVTNLNWYKSQPPESTTPESVVVRIRNSINQKCPNQKWYESGVIQRELAD</sequence>
<dbReference type="GO" id="GO:0004888">
    <property type="term" value="F:transmembrane signaling receptor activity"/>
    <property type="evidence" value="ECO:0007669"/>
    <property type="project" value="InterPro"/>
</dbReference>
<dbReference type="Proteomes" id="UP000005237">
    <property type="component" value="Unassembled WGS sequence"/>
</dbReference>
<evidence type="ECO:0000256" key="3">
    <source>
        <dbReference type="ARBA" id="ARBA00022692"/>
    </source>
</evidence>
<protein>
    <submittedName>
        <fullName evidence="7">Uncharacterized protein</fullName>
    </submittedName>
</protein>
<keyword evidence="5 6" id="KW-0472">Membrane</keyword>
<accession>A0A8R1DMN5</accession>
<dbReference type="InterPro" id="IPR002184">
    <property type="entry name" value="7TM_GPCR_serpentine_rcpt_Srb"/>
</dbReference>
<evidence type="ECO:0000256" key="2">
    <source>
        <dbReference type="ARBA" id="ARBA00006860"/>
    </source>
</evidence>
<dbReference type="PRINTS" id="PR00699">
    <property type="entry name" value="TMPROTEINSRB"/>
</dbReference>
<organism evidence="7 8">
    <name type="scientific">Caenorhabditis japonica</name>
    <dbReference type="NCBI Taxonomy" id="281687"/>
    <lineage>
        <taxon>Eukaryota</taxon>
        <taxon>Metazoa</taxon>
        <taxon>Ecdysozoa</taxon>
        <taxon>Nematoda</taxon>
        <taxon>Chromadorea</taxon>
        <taxon>Rhabditida</taxon>
        <taxon>Rhabditina</taxon>
        <taxon>Rhabditomorpha</taxon>
        <taxon>Rhabditoidea</taxon>
        <taxon>Rhabditidae</taxon>
        <taxon>Peloderinae</taxon>
        <taxon>Caenorhabditis</taxon>
    </lineage>
</organism>
<name>A0A8R1DMN5_CAEJA</name>
<evidence type="ECO:0000256" key="4">
    <source>
        <dbReference type="ARBA" id="ARBA00022989"/>
    </source>
</evidence>
<keyword evidence="4 6" id="KW-1133">Transmembrane helix</keyword>
<dbReference type="PANTHER" id="PTHR31216">
    <property type="entry name" value="SERPENTINE RECEPTOR CLASS BETA-1-RELATED-RELATED"/>
    <property type="match status" value="1"/>
</dbReference>
<feature type="transmembrane region" description="Helical" evidence="6">
    <location>
        <begin position="115"/>
        <end position="134"/>
    </location>
</feature>
<feature type="transmembrane region" description="Helical" evidence="6">
    <location>
        <begin position="29"/>
        <end position="48"/>
    </location>
</feature>